<dbReference type="EMBL" id="BAAAFM010000001">
    <property type="protein sequence ID" value="GAA0201619.1"/>
    <property type="molecule type" value="Genomic_DNA"/>
</dbReference>
<dbReference type="SUPFAM" id="SSF57716">
    <property type="entry name" value="Glucocorticoid receptor-like (DNA-binding domain)"/>
    <property type="match status" value="1"/>
</dbReference>
<evidence type="ECO:0000313" key="6">
    <source>
        <dbReference type="EMBL" id="GAA0201619.1"/>
    </source>
</evidence>
<organism evidence="6 7">
    <name type="scientific">Kangiella japonica</name>
    <dbReference type="NCBI Taxonomy" id="647384"/>
    <lineage>
        <taxon>Bacteria</taxon>
        <taxon>Pseudomonadati</taxon>
        <taxon>Pseudomonadota</taxon>
        <taxon>Gammaproteobacteria</taxon>
        <taxon>Kangiellales</taxon>
        <taxon>Kangiellaceae</taxon>
        <taxon>Kangiella</taxon>
    </lineage>
</organism>
<dbReference type="InterPro" id="IPR020458">
    <property type="entry name" value="Znf_DskA_TraR_CS"/>
</dbReference>
<feature type="zinc finger region" description="dksA C4-type" evidence="4">
    <location>
        <begin position="85"/>
        <end position="109"/>
    </location>
</feature>
<sequence>MNSALKNKYRKQLLDLESELMELLGLSSEASKAVELDQARMGRVTRGDAMQQQAMISAAHLRDEKRLLAVRRALKRIERDEFGHCSECGEDIKEARLEIAPEIELCLDCQAIFERQQ</sequence>
<accession>A0ABN0SV20</accession>
<dbReference type="PROSITE" id="PS01102">
    <property type="entry name" value="ZF_DKSA_1"/>
    <property type="match status" value="1"/>
</dbReference>
<gene>
    <name evidence="6" type="ORF">GCM10009123_06160</name>
</gene>
<feature type="domain" description="Zinc finger DksA/TraR C4-type" evidence="5">
    <location>
        <begin position="82"/>
        <end position="115"/>
    </location>
</feature>
<dbReference type="InterPro" id="IPR000962">
    <property type="entry name" value="Znf_DskA_TraR"/>
</dbReference>
<comment type="caution">
    <text evidence="6">The sequence shown here is derived from an EMBL/GenBank/DDBJ whole genome shotgun (WGS) entry which is preliminary data.</text>
</comment>
<keyword evidence="3" id="KW-0862">Zinc</keyword>
<evidence type="ECO:0000259" key="5">
    <source>
        <dbReference type="Pfam" id="PF01258"/>
    </source>
</evidence>
<evidence type="ECO:0000256" key="1">
    <source>
        <dbReference type="ARBA" id="ARBA00022723"/>
    </source>
</evidence>
<evidence type="ECO:0000256" key="4">
    <source>
        <dbReference type="PROSITE-ProRule" id="PRU00510"/>
    </source>
</evidence>
<dbReference type="Pfam" id="PF01258">
    <property type="entry name" value="zf-dskA_traR"/>
    <property type="match status" value="1"/>
</dbReference>
<keyword evidence="7" id="KW-1185">Reference proteome</keyword>
<dbReference type="Gene3D" id="1.20.120.910">
    <property type="entry name" value="DksA, coiled-coil domain"/>
    <property type="match status" value="1"/>
</dbReference>
<reference evidence="6 7" key="1">
    <citation type="journal article" date="2019" name="Int. J. Syst. Evol. Microbiol.">
        <title>The Global Catalogue of Microorganisms (GCM) 10K type strain sequencing project: providing services to taxonomists for standard genome sequencing and annotation.</title>
        <authorList>
            <consortium name="The Broad Institute Genomics Platform"/>
            <consortium name="The Broad Institute Genome Sequencing Center for Infectious Disease"/>
            <person name="Wu L."/>
            <person name="Ma J."/>
        </authorList>
    </citation>
    <scope>NUCLEOTIDE SEQUENCE [LARGE SCALE GENOMIC DNA]</scope>
    <source>
        <strain evidence="6 7">JCM 16211</strain>
    </source>
</reference>
<dbReference type="PANTHER" id="PTHR33823:SF4">
    <property type="entry name" value="GENERAL STRESS PROTEIN 16O"/>
    <property type="match status" value="1"/>
</dbReference>
<dbReference type="PANTHER" id="PTHR33823">
    <property type="entry name" value="RNA POLYMERASE-BINDING TRANSCRIPTION FACTOR DKSA-RELATED"/>
    <property type="match status" value="1"/>
</dbReference>
<dbReference type="RefSeq" id="WP_343986343.1">
    <property type="nucleotide sequence ID" value="NZ_BAAAFM010000001.1"/>
</dbReference>
<proteinExistence type="predicted"/>
<keyword evidence="1" id="KW-0479">Metal-binding</keyword>
<keyword evidence="2" id="KW-0863">Zinc-finger</keyword>
<dbReference type="Proteomes" id="UP001501221">
    <property type="component" value="Unassembled WGS sequence"/>
</dbReference>
<dbReference type="PROSITE" id="PS51128">
    <property type="entry name" value="ZF_DKSA_2"/>
    <property type="match status" value="1"/>
</dbReference>
<name>A0ABN0SV20_9GAMM</name>
<evidence type="ECO:0000313" key="7">
    <source>
        <dbReference type="Proteomes" id="UP001501221"/>
    </source>
</evidence>
<evidence type="ECO:0000256" key="3">
    <source>
        <dbReference type="ARBA" id="ARBA00022833"/>
    </source>
</evidence>
<evidence type="ECO:0000256" key="2">
    <source>
        <dbReference type="ARBA" id="ARBA00022771"/>
    </source>
</evidence>
<protein>
    <recommendedName>
        <fullName evidence="5">Zinc finger DksA/TraR C4-type domain-containing protein</fullName>
    </recommendedName>
</protein>